<keyword evidence="3 6" id="KW-0547">Nucleotide-binding</keyword>
<evidence type="ECO:0000313" key="8">
    <source>
        <dbReference type="EMBL" id="KJY60467.1"/>
    </source>
</evidence>
<evidence type="ECO:0000313" key="9">
    <source>
        <dbReference type="Proteomes" id="UP000033558"/>
    </source>
</evidence>
<comment type="caution">
    <text evidence="8">The sequence shown here is derived from an EMBL/GenBank/DDBJ whole genome shotgun (WGS) entry which is preliminary data.</text>
</comment>
<dbReference type="GO" id="GO:0008662">
    <property type="term" value="F:1-phosphofructokinase activity"/>
    <property type="evidence" value="ECO:0007669"/>
    <property type="project" value="InterPro"/>
</dbReference>
<accession>A0A0F4LNR4</accession>
<keyword evidence="6" id="KW-0423">Lactose metabolism</keyword>
<gene>
    <name evidence="8" type="ORF">JG30_15940</name>
</gene>
<dbReference type="SUPFAM" id="SSF53613">
    <property type="entry name" value="Ribokinase-like"/>
    <property type="match status" value="1"/>
</dbReference>
<name>A0A0F4LNR4_9LACO</name>
<dbReference type="UniPathway" id="UPA00704">
    <property type="reaction ID" value="UER00715"/>
</dbReference>
<evidence type="ECO:0000256" key="1">
    <source>
        <dbReference type="ARBA" id="ARBA00005380"/>
    </source>
</evidence>
<dbReference type="PATRIC" id="fig|1218492.5.peg.1651"/>
<evidence type="ECO:0000256" key="2">
    <source>
        <dbReference type="ARBA" id="ARBA00022679"/>
    </source>
</evidence>
<dbReference type="GO" id="GO:0005524">
    <property type="term" value="F:ATP binding"/>
    <property type="evidence" value="ECO:0007669"/>
    <property type="project" value="UniProtKB-KW"/>
</dbReference>
<organism evidence="8 9">
    <name type="scientific">Bombilactobacillus mellifer</name>
    <dbReference type="NCBI Taxonomy" id="1218492"/>
    <lineage>
        <taxon>Bacteria</taxon>
        <taxon>Bacillati</taxon>
        <taxon>Bacillota</taxon>
        <taxon>Bacilli</taxon>
        <taxon>Lactobacillales</taxon>
        <taxon>Lactobacillaceae</taxon>
        <taxon>Bombilactobacillus</taxon>
    </lineage>
</organism>
<feature type="domain" description="Carbohydrate kinase PfkB" evidence="7">
    <location>
        <begin position="10"/>
        <end position="286"/>
    </location>
</feature>
<reference evidence="8 9" key="1">
    <citation type="submission" date="2015-01" db="EMBL/GenBank/DDBJ databases">
        <title>Comparative genomics of the lactic acid bacteria isolated from the honey bee gut.</title>
        <authorList>
            <person name="Ellegaard K.M."/>
            <person name="Tamarit D."/>
            <person name="Javelind E."/>
            <person name="Olofsson T."/>
            <person name="Andersson S.G."/>
            <person name="Vasquez A."/>
        </authorList>
    </citation>
    <scope>NUCLEOTIDE SEQUENCE [LARGE SCALE GENOMIC DNA]</scope>
    <source>
        <strain evidence="8 9">Bin4</strain>
    </source>
</reference>
<dbReference type="GO" id="GO:0005829">
    <property type="term" value="C:cytosol"/>
    <property type="evidence" value="ECO:0007669"/>
    <property type="project" value="TreeGrafter"/>
</dbReference>
<dbReference type="InterPro" id="IPR002139">
    <property type="entry name" value="Ribo/fructo_kinase"/>
</dbReference>
<dbReference type="AlphaFoldDB" id="A0A0F4LNR4"/>
<keyword evidence="4 8" id="KW-0418">Kinase</keyword>
<proteinExistence type="inferred from homology"/>
<dbReference type="GO" id="GO:0005988">
    <property type="term" value="P:lactose metabolic process"/>
    <property type="evidence" value="ECO:0007669"/>
    <property type="project" value="UniProtKB-KW"/>
</dbReference>
<dbReference type="PIRSF" id="PIRSF000535">
    <property type="entry name" value="1PFK/6PFK/LacC"/>
    <property type="match status" value="1"/>
</dbReference>
<dbReference type="InterPro" id="IPR011611">
    <property type="entry name" value="PfkB_dom"/>
</dbReference>
<dbReference type="InterPro" id="IPR029056">
    <property type="entry name" value="Ribokinase-like"/>
</dbReference>
<dbReference type="Pfam" id="PF00294">
    <property type="entry name" value="PfkB"/>
    <property type="match status" value="1"/>
</dbReference>
<dbReference type="EMBL" id="JXJQ01000011">
    <property type="protein sequence ID" value="KJY60467.1"/>
    <property type="molecule type" value="Genomic_DNA"/>
</dbReference>
<comment type="pathway">
    <text evidence="6">Carbohydrate metabolism; D-tagatose 6-phosphate degradation; D-glyceraldehyde 3-phosphate and glycerone phosphate from D-tagatose 6-phosphate: step 1/2.</text>
</comment>
<dbReference type="NCBIfam" id="TIGR03168">
    <property type="entry name" value="1-PFK"/>
    <property type="match status" value="1"/>
</dbReference>
<dbReference type="Gene3D" id="3.40.1190.20">
    <property type="match status" value="1"/>
</dbReference>
<dbReference type="PRINTS" id="PR00990">
    <property type="entry name" value="RIBOKINASE"/>
</dbReference>
<comment type="similarity">
    <text evidence="1">Belongs to the carbohydrate kinase pfkB family.</text>
</comment>
<dbReference type="GO" id="GO:2001059">
    <property type="term" value="P:D-tagatose 6-phosphate catabolic process"/>
    <property type="evidence" value="ECO:0007669"/>
    <property type="project" value="UniProtKB-UniPathway"/>
</dbReference>
<comment type="similarity">
    <text evidence="6">Belongs to the carbohydrate kinase PfkB family. LacC subfamily.</text>
</comment>
<evidence type="ECO:0000256" key="3">
    <source>
        <dbReference type="ARBA" id="ARBA00022741"/>
    </source>
</evidence>
<evidence type="ECO:0000256" key="6">
    <source>
        <dbReference type="PIRNR" id="PIRNR000535"/>
    </source>
</evidence>
<evidence type="ECO:0000259" key="7">
    <source>
        <dbReference type="Pfam" id="PF00294"/>
    </source>
</evidence>
<dbReference type="STRING" id="1218492.JG30_15940"/>
<dbReference type="PANTHER" id="PTHR46566">
    <property type="entry name" value="1-PHOSPHOFRUCTOKINASE-RELATED"/>
    <property type="match status" value="1"/>
</dbReference>
<dbReference type="RefSeq" id="WP_046317828.1">
    <property type="nucleotide sequence ID" value="NZ_JBHSZT010000003.1"/>
</dbReference>
<dbReference type="GO" id="GO:0009024">
    <property type="term" value="F:tagatose-6-phosphate kinase activity"/>
    <property type="evidence" value="ECO:0007669"/>
    <property type="project" value="UniProtKB-EC"/>
</dbReference>
<dbReference type="HOGENOM" id="CLU_050013_1_1_9"/>
<dbReference type="InterPro" id="IPR022463">
    <property type="entry name" value="1-PFruKinase"/>
</dbReference>
<protein>
    <recommendedName>
        <fullName evidence="6">Tagatose-6-phosphate kinase</fullName>
        <ecNumber evidence="6">2.7.1.144</ecNumber>
    </recommendedName>
</protein>
<dbReference type="OrthoDB" id="9801219at2"/>
<evidence type="ECO:0000256" key="5">
    <source>
        <dbReference type="ARBA" id="ARBA00022840"/>
    </source>
</evidence>
<dbReference type="EC" id="2.7.1.144" evidence="6"/>
<dbReference type="Proteomes" id="UP000033558">
    <property type="component" value="Unassembled WGS sequence"/>
</dbReference>
<keyword evidence="2 6" id="KW-0808">Transferase</keyword>
<dbReference type="PANTHER" id="PTHR46566:SF1">
    <property type="entry name" value="1-PHOSPHOFRUCTOKINASE"/>
    <property type="match status" value="1"/>
</dbReference>
<sequence length="313" mass="34129">MIYTLTLNPAIDLFITTQDMQPNRVNRTQNYEVQANGKGVNVSIILQRLGTANTALGVGAGFTLDYISSFLTAHQIPNYFLKDQGITRINVFTRVLNQGQEYKLVNAGPIISPAIQAQLMQRLKKLTAQDWLCVCGSFAQGIQPAYLKKIGQLSQQQGFKLVVDTAYAEVLQILPYRPYLIKPNVEELAAWFHQPAPDNLTQIVTWGQSLVLQGAQNVLVSLGAQGAVLITPQQILYGTAPAIHVLNTAGAGDTMLGTFVAGRNQGLTDEANLVKAIAAGSDTAQKSWLTTFQQIEELQAQIKIQTLSASRMS</sequence>
<comment type="catalytic activity">
    <reaction evidence="6">
        <text>D-tagatofuranose 6-phosphate + ATP = D-tagatofuranose 1,6-bisphosphate + ADP + H(+)</text>
        <dbReference type="Rhea" id="RHEA:12420"/>
        <dbReference type="ChEBI" id="CHEBI:15378"/>
        <dbReference type="ChEBI" id="CHEBI:30616"/>
        <dbReference type="ChEBI" id="CHEBI:58694"/>
        <dbReference type="ChEBI" id="CHEBI:58695"/>
        <dbReference type="ChEBI" id="CHEBI:456216"/>
        <dbReference type="EC" id="2.7.1.144"/>
    </reaction>
</comment>
<keyword evidence="9" id="KW-1185">Reference proteome</keyword>
<evidence type="ECO:0000256" key="4">
    <source>
        <dbReference type="ARBA" id="ARBA00022777"/>
    </source>
</evidence>
<dbReference type="InterPro" id="IPR017583">
    <property type="entry name" value="Tagatose/fructose_Pkinase"/>
</dbReference>
<dbReference type="NCBIfam" id="TIGR03828">
    <property type="entry name" value="pfkB"/>
    <property type="match status" value="1"/>
</dbReference>
<keyword evidence="5 6" id="KW-0067">ATP-binding</keyword>
<dbReference type="CDD" id="cd01164">
    <property type="entry name" value="FruK_PfkB_like"/>
    <property type="match status" value="1"/>
</dbReference>